<accession>A0ABS6KHF7</accession>
<evidence type="ECO:0000313" key="3">
    <source>
        <dbReference type="Proteomes" id="UP000812982"/>
    </source>
</evidence>
<evidence type="ECO:0000256" key="1">
    <source>
        <dbReference type="SAM" id="MobiDB-lite"/>
    </source>
</evidence>
<evidence type="ECO:0000313" key="2">
    <source>
        <dbReference type="EMBL" id="MBU9762941.1"/>
    </source>
</evidence>
<keyword evidence="3" id="KW-1185">Reference proteome</keyword>
<organism evidence="2 3">
    <name type="scientific">[Mycobacterium] fortunisiensis</name>
    <dbReference type="NCBI Taxonomy" id="2600579"/>
    <lineage>
        <taxon>Bacteria</taxon>
        <taxon>Bacillati</taxon>
        <taxon>Actinomycetota</taxon>
        <taxon>Actinomycetes</taxon>
        <taxon>Mycobacteriales</taxon>
        <taxon>Mycobacteriaceae</taxon>
        <taxon>Mycolicibacterium</taxon>
    </lineage>
</organism>
<sequence>MLAVIAITAVVSISLSSRDEDGNEGPTANTASGSDSEFASANDTGPITIITEDPSCAAWIPINNTFVDTTKNGWRDRDPSIPASAWTPEQRKQYQDVGNALGAAADQTEPLVKLTTHRALRELYAQFIAYARTYADTIPTYTSDDDHLARAATIATKALSAICQAVSFGSAAARVPLVLEGHAPDDVAQPRDPAHSERFLTNPDPVCRDWQAASDQFLTDVADWLKIDPSVPAGQWSTEQKAINDAAIPVMRQSADKLEELGSRSDNPTLQDFATLAAQYRRAYAQAIPTYTTADNHLYDASIFTVGVVNEACKAVGDR</sequence>
<proteinExistence type="predicted"/>
<feature type="compositionally biased region" description="Polar residues" evidence="1">
    <location>
        <begin position="26"/>
        <end position="45"/>
    </location>
</feature>
<dbReference type="Proteomes" id="UP000812982">
    <property type="component" value="Unassembled WGS sequence"/>
</dbReference>
<dbReference type="EMBL" id="VOMB01000004">
    <property type="protein sequence ID" value="MBU9762941.1"/>
    <property type="molecule type" value="Genomic_DNA"/>
</dbReference>
<gene>
    <name evidence="2" type="ORF">FR943_03620</name>
</gene>
<name>A0ABS6KHF7_9MYCO</name>
<feature type="region of interest" description="Disordered" evidence="1">
    <location>
        <begin position="16"/>
        <end position="45"/>
    </location>
</feature>
<reference evidence="2 3" key="1">
    <citation type="journal article" date="2021" name="Sci. Rep.">
        <title>Phenotypic and genomic hallmarks of a novel, potentially pathogenic rapidly growing Mycobacterium species related to the Mycobacterium fortuitum complex.</title>
        <authorList>
            <person name="Gharbi R."/>
            <person name="Khanna V."/>
            <person name="Frigui W."/>
            <person name="Mhenni B."/>
            <person name="Brosch R."/>
            <person name="Mardassi H."/>
        </authorList>
    </citation>
    <scope>NUCLEOTIDE SEQUENCE [LARGE SCALE GENOMIC DNA]</scope>
    <source>
        <strain evidence="2 3">TNTM28</strain>
    </source>
</reference>
<protein>
    <submittedName>
        <fullName evidence="2">Uncharacterized protein</fullName>
    </submittedName>
</protein>
<comment type="caution">
    <text evidence="2">The sequence shown here is derived from an EMBL/GenBank/DDBJ whole genome shotgun (WGS) entry which is preliminary data.</text>
</comment>